<dbReference type="Pfam" id="PF00392">
    <property type="entry name" value="GntR"/>
    <property type="match status" value="1"/>
</dbReference>
<evidence type="ECO:0000313" key="6">
    <source>
        <dbReference type="Proteomes" id="UP000185024"/>
    </source>
</evidence>
<keyword evidence="1" id="KW-0805">Transcription regulation</keyword>
<sequence>MNQTTSNHILRGHSLPDEVAKRIRVSIDSGEIQPGKRLPTQHELANIYGVSRPVIREAISILKSDGLVISQQGRGQFVNPQGSSVFRLDPSLEDKEDLSHLFSFLMSVEVAATRQAAKSRNHDDLKSIRQHLDDLGSAIRKGQNGVDEDMQFHRAILHATHNAYFISFGEFLESRVRNLIRIAREKTARRNNMVKLVQQEHEAIFNAIEAQDMDKAEKAASQHLENAAKRLEIYQTITINSVIGSEGY</sequence>
<dbReference type="PRINTS" id="PR00035">
    <property type="entry name" value="HTHGNTR"/>
</dbReference>
<dbReference type="SUPFAM" id="SSF46785">
    <property type="entry name" value="Winged helix' DNA-binding domain"/>
    <property type="match status" value="1"/>
</dbReference>
<dbReference type="Pfam" id="PF07729">
    <property type="entry name" value="FCD"/>
    <property type="match status" value="1"/>
</dbReference>
<dbReference type="Proteomes" id="UP000185024">
    <property type="component" value="Unassembled WGS sequence"/>
</dbReference>
<dbReference type="GO" id="GO:0003677">
    <property type="term" value="F:DNA binding"/>
    <property type="evidence" value="ECO:0007669"/>
    <property type="project" value="UniProtKB-KW"/>
</dbReference>
<dbReference type="Gene3D" id="1.10.10.10">
    <property type="entry name" value="Winged helix-like DNA-binding domain superfamily/Winged helix DNA-binding domain"/>
    <property type="match status" value="1"/>
</dbReference>
<dbReference type="SUPFAM" id="SSF48008">
    <property type="entry name" value="GntR ligand-binding domain-like"/>
    <property type="match status" value="1"/>
</dbReference>
<dbReference type="InterPro" id="IPR000524">
    <property type="entry name" value="Tscrpt_reg_HTH_GntR"/>
</dbReference>
<dbReference type="GO" id="GO:0003700">
    <property type="term" value="F:DNA-binding transcription factor activity"/>
    <property type="evidence" value="ECO:0007669"/>
    <property type="project" value="InterPro"/>
</dbReference>
<dbReference type="PANTHER" id="PTHR43537">
    <property type="entry name" value="TRANSCRIPTIONAL REGULATOR, GNTR FAMILY"/>
    <property type="match status" value="1"/>
</dbReference>
<dbReference type="EMBL" id="FSQX01000001">
    <property type="protein sequence ID" value="SIN72904.1"/>
    <property type="molecule type" value="Genomic_DNA"/>
</dbReference>
<organism evidence="5 6">
    <name type="scientific">Vreelandella aquamarina</name>
    <dbReference type="NCBI Taxonomy" id="77097"/>
    <lineage>
        <taxon>Bacteria</taxon>
        <taxon>Pseudomonadati</taxon>
        <taxon>Pseudomonadota</taxon>
        <taxon>Gammaproteobacteria</taxon>
        <taxon>Oceanospirillales</taxon>
        <taxon>Halomonadaceae</taxon>
        <taxon>Vreelandella</taxon>
    </lineage>
</organism>
<proteinExistence type="predicted"/>
<protein>
    <submittedName>
        <fullName evidence="5">Transcriptional regulator, GntR family</fullName>
    </submittedName>
</protein>
<dbReference type="InterPro" id="IPR008920">
    <property type="entry name" value="TF_FadR/GntR_C"/>
</dbReference>
<keyword evidence="2" id="KW-0238">DNA-binding</keyword>
<evidence type="ECO:0000256" key="1">
    <source>
        <dbReference type="ARBA" id="ARBA00023015"/>
    </source>
</evidence>
<feature type="domain" description="HTH gntR-type" evidence="4">
    <location>
        <begin position="13"/>
        <end position="81"/>
    </location>
</feature>
<evidence type="ECO:0000259" key="4">
    <source>
        <dbReference type="PROSITE" id="PS50949"/>
    </source>
</evidence>
<dbReference type="PANTHER" id="PTHR43537:SF5">
    <property type="entry name" value="UXU OPERON TRANSCRIPTIONAL REGULATOR"/>
    <property type="match status" value="1"/>
</dbReference>
<dbReference type="SMART" id="SM00345">
    <property type="entry name" value="HTH_GNTR"/>
    <property type="match status" value="1"/>
</dbReference>
<dbReference type="AlphaFoldDB" id="A0A1N6DQF7"/>
<dbReference type="InterPro" id="IPR011711">
    <property type="entry name" value="GntR_C"/>
</dbReference>
<dbReference type="InterPro" id="IPR036388">
    <property type="entry name" value="WH-like_DNA-bd_sf"/>
</dbReference>
<name>A0A1N6DQF7_9GAMM</name>
<accession>A0A1N6DQF7</accession>
<reference evidence="5 6" key="1">
    <citation type="submission" date="2016-11" db="EMBL/GenBank/DDBJ databases">
        <authorList>
            <person name="Jaros S."/>
            <person name="Januszkiewicz K."/>
            <person name="Wedrychowicz H."/>
        </authorList>
    </citation>
    <scope>NUCLEOTIDE SEQUENCE [LARGE SCALE GENOMIC DNA]</scope>
    <source>
        <strain evidence="5 6">ACAM 239</strain>
    </source>
</reference>
<dbReference type="PROSITE" id="PS50949">
    <property type="entry name" value="HTH_GNTR"/>
    <property type="match status" value="1"/>
</dbReference>
<dbReference type="InterPro" id="IPR036390">
    <property type="entry name" value="WH_DNA-bd_sf"/>
</dbReference>
<dbReference type="CDD" id="cd07377">
    <property type="entry name" value="WHTH_GntR"/>
    <property type="match status" value="1"/>
</dbReference>
<dbReference type="GeneID" id="97278567"/>
<evidence type="ECO:0000313" key="5">
    <source>
        <dbReference type="EMBL" id="SIN72904.1"/>
    </source>
</evidence>
<dbReference type="Gene3D" id="1.20.120.530">
    <property type="entry name" value="GntR ligand-binding domain-like"/>
    <property type="match status" value="1"/>
</dbReference>
<evidence type="ECO:0000256" key="2">
    <source>
        <dbReference type="ARBA" id="ARBA00023125"/>
    </source>
</evidence>
<dbReference type="RefSeq" id="WP_074211341.1">
    <property type="nucleotide sequence ID" value="NZ_BJOI01000134.1"/>
</dbReference>
<gene>
    <name evidence="5" type="ORF">SAMN05878438_2968</name>
</gene>
<dbReference type="SMART" id="SM00895">
    <property type="entry name" value="FCD"/>
    <property type="match status" value="1"/>
</dbReference>
<evidence type="ECO:0000256" key="3">
    <source>
        <dbReference type="ARBA" id="ARBA00023163"/>
    </source>
</evidence>
<keyword evidence="3" id="KW-0804">Transcription</keyword>